<evidence type="ECO:0000313" key="1">
    <source>
        <dbReference type="EMBL" id="GAL86963.1"/>
    </source>
</evidence>
<protein>
    <submittedName>
        <fullName evidence="1">Uncharacterized protein</fullName>
    </submittedName>
</protein>
<dbReference type="OrthoDB" id="962802at2"/>
<dbReference type="eggNOG" id="ENOG5033J50">
    <property type="taxonomic scope" value="Bacteria"/>
</dbReference>
<gene>
    <name evidence="1" type="ORF">MYP_4193</name>
</gene>
<organism evidence="1 2">
    <name type="scientific">Sporocytophaga myxococcoides</name>
    <dbReference type="NCBI Taxonomy" id="153721"/>
    <lineage>
        <taxon>Bacteria</taxon>
        <taxon>Pseudomonadati</taxon>
        <taxon>Bacteroidota</taxon>
        <taxon>Cytophagia</taxon>
        <taxon>Cytophagales</taxon>
        <taxon>Cytophagaceae</taxon>
        <taxon>Sporocytophaga</taxon>
    </lineage>
</organism>
<sequence length="75" mass="8573">MGKRLIRIPAKDIPSKISTIVSKEINIVMRDQTTLFGSLVSADDQKLLLKDSRLDLHPIDLKNIREIIYDYTASF</sequence>
<dbReference type="EMBL" id="BBLT01000010">
    <property type="protein sequence ID" value="GAL86963.1"/>
    <property type="molecule type" value="Genomic_DNA"/>
</dbReference>
<comment type="caution">
    <text evidence="1">The sequence shown here is derived from an EMBL/GenBank/DDBJ whole genome shotgun (WGS) entry which is preliminary data.</text>
</comment>
<proteinExistence type="predicted"/>
<dbReference type="STRING" id="153721.MYP_4193"/>
<dbReference type="RefSeq" id="WP_045467568.1">
    <property type="nucleotide sequence ID" value="NZ_BBLT01000010.1"/>
</dbReference>
<reference evidence="1 2" key="1">
    <citation type="submission" date="2014-09" db="EMBL/GenBank/DDBJ databases">
        <title>Sporocytophaga myxococcoides PG-01 genome sequencing.</title>
        <authorList>
            <person name="Liu L."/>
            <person name="Gao P.J."/>
            <person name="Chen G.J."/>
            <person name="Wang L.S."/>
        </authorList>
    </citation>
    <scope>NUCLEOTIDE SEQUENCE [LARGE SCALE GENOMIC DNA]</scope>
    <source>
        <strain evidence="1 2">PG-01</strain>
    </source>
</reference>
<evidence type="ECO:0000313" key="2">
    <source>
        <dbReference type="Proteomes" id="UP000030185"/>
    </source>
</evidence>
<accession>A0A098LLF5</accession>
<dbReference type="Proteomes" id="UP000030185">
    <property type="component" value="Unassembled WGS sequence"/>
</dbReference>
<dbReference type="AlphaFoldDB" id="A0A098LLF5"/>
<name>A0A098LLF5_9BACT</name>
<keyword evidence="2" id="KW-1185">Reference proteome</keyword>